<dbReference type="SUPFAM" id="SSF55785">
    <property type="entry name" value="PYP-like sensor domain (PAS domain)"/>
    <property type="match status" value="1"/>
</dbReference>
<evidence type="ECO:0000256" key="4">
    <source>
        <dbReference type="ARBA" id="ARBA00022679"/>
    </source>
</evidence>
<dbReference type="CDD" id="cd00130">
    <property type="entry name" value="PAS"/>
    <property type="match status" value="1"/>
</dbReference>
<dbReference type="GO" id="GO:0004673">
    <property type="term" value="F:protein histidine kinase activity"/>
    <property type="evidence" value="ECO:0007669"/>
    <property type="project" value="UniProtKB-EC"/>
</dbReference>
<organism evidence="12 13">
    <name type="scientific">Alkalispirochaeta sphaeroplastigenens</name>
    <dbReference type="NCBI Taxonomy" id="1187066"/>
    <lineage>
        <taxon>Bacteria</taxon>
        <taxon>Pseudomonadati</taxon>
        <taxon>Spirochaetota</taxon>
        <taxon>Spirochaetia</taxon>
        <taxon>Spirochaetales</taxon>
        <taxon>Spirochaetaceae</taxon>
        <taxon>Alkalispirochaeta</taxon>
    </lineage>
</organism>
<keyword evidence="5" id="KW-0547">Nucleotide-binding</keyword>
<dbReference type="AlphaFoldDB" id="A0A2S4JG07"/>
<dbReference type="PANTHER" id="PTHR43065:SF23">
    <property type="entry name" value="SENSOR HISTIDINE KINASE PDTAS"/>
    <property type="match status" value="1"/>
</dbReference>
<reference evidence="13" key="1">
    <citation type="submission" date="2015-12" db="EMBL/GenBank/DDBJ databases">
        <authorList>
            <person name="Lodha T.D."/>
            <person name="Chintalapati S."/>
            <person name="Chintalapati V.R."/>
            <person name="Sravanthi T."/>
        </authorList>
    </citation>
    <scope>NUCLEOTIDE SEQUENCE [LARGE SCALE GENOMIC DNA]</scope>
    <source>
        <strain evidence="13">JC133</strain>
    </source>
</reference>
<dbReference type="EC" id="2.7.13.3" evidence="2"/>
<dbReference type="InterPro" id="IPR011102">
    <property type="entry name" value="Sig_transdc_His_kinase_HWE"/>
</dbReference>
<evidence type="ECO:0000256" key="8">
    <source>
        <dbReference type="SAM" id="Coils"/>
    </source>
</evidence>
<evidence type="ECO:0000256" key="1">
    <source>
        <dbReference type="ARBA" id="ARBA00000085"/>
    </source>
</evidence>
<keyword evidence="3" id="KW-0597">Phosphoprotein</keyword>
<gene>
    <name evidence="12" type="ORF">AU468_12730</name>
</gene>
<evidence type="ECO:0000256" key="6">
    <source>
        <dbReference type="ARBA" id="ARBA00022777"/>
    </source>
</evidence>
<evidence type="ECO:0000256" key="9">
    <source>
        <dbReference type="SAM" id="Phobius"/>
    </source>
</evidence>
<keyword evidence="13" id="KW-1185">Reference proteome</keyword>
<evidence type="ECO:0000313" key="13">
    <source>
        <dbReference type="Proteomes" id="UP000237350"/>
    </source>
</evidence>
<dbReference type="Proteomes" id="UP000237350">
    <property type="component" value="Unassembled WGS sequence"/>
</dbReference>
<proteinExistence type="predicted"/>
<protein>
    <recommendedName>
        <fullName evidence="2">histidine kinase</fullName>
        <ecNumber evidence="2">2.7.13.3</ecNumber>
    </recommendedName>
</protein>
<dbReference type="PROSITE" id="PS50109">
    <property type="entry name" value="HIS_KIN"/>
    <property type="match status" value="1"/>
</dbReference>
<accession>A0A2S4JG07</accession>
<name>A0A2S4JG07_9SPIO</name>
<keyword evidence="8" id="KW-0175">Coiled coil</keyword>
<keyword evidence="7" id="KW-0067">ATP-binding</keyword>
<dbReference type="Pfam" id="PF02518">
    <property type="entry name" value="HATPase_c"/>
    <property type="match status" value="1"/>
</dbReference>
<dbReference type="SMART" id="SM00911">
    <property type="entry name" value="HWE_HK"/>
    <property type="match status" value="1"/>
</dbReference>
<keyword evidence="9" id="KW-0472">Membrane</keyword>
<dbReference type="PROSITE" id="PS50112">
    <property type="entry name" value="PAS"/>
    <property type="match status" value="1"/>
</dbReference>
<dbReference type="GO" id="GO:0005524">
    <property type="term" value="F:ATP binding"/>
    <property type="evidence" value="ECO:0007669"/>
    <property type="project" value="UniProtKB-KW"/>
</dbReference>
<comment type="catalytic activity">
    <reaction evidence="1">
        <text>ATP + protein L-histidine = ADP + protein N-phospho-L-histidine.</text>
        <dbReference type="EC" id="2.7.13.3"/>
    </reaction>
</comment>
<dbReference type="NCBIfam" id="TIGR00229">
    <property type="entry name" value="sensory_box"/>
    <property type="match status" value="1"/>
</dbReference>
<dbReference type="InterPro" id="IPR011495">
    <property type="entry name" value="Sig_transdc_His_kin_sub2_dim/P"/>
</dbReference>
<feature type="transmembrane region" description="Helical" evidence="9">
    <location>
        <begin position="294"/>
        <end position="313"/>
    </location>
</feature>
<dbReference type="Gene3D" id="3.30.450.20">
    <property type="entry name" value="PAS domain"/>
    <property type="match status" value="2"/>
</dbReference>
<dbReference type="CDD" id="cd12914">
    <property type="entry name" value="PDC1_DGC_like"/>
    <property type="match status" value="1"/>
</dbReference>
<dbReference type="OrthoDB" id="9108362at2"/>
<dbReference type="InterPro" id="IPR003594">
    <property type="entry name" value="HATPase_dom"/>
</dbReference>
<dbReference type="Pfam" id="PF08447">
    <property type="entry name" value="PAS_3"/>
    <property type="match status" value="1"/>
</dbReference>
<dbReference type="SMART" id="SM00387">
    <property type="entry name" value="HATPase_c"/>
    <property type="match status" value="1"/>
</dbReference>
<dbReference type="SMART" id="SM00091">
    <property type="entry name" value="PAS"/>
    <property type="match status" value="1"/>
</dbReference>
<dbReference type="Pfam" id="PF07568">
    <property type="entry name" value="HisKA_2"/>
    <property type="match status" value="1"/>
</dbReference>
<comment type="caution">
    <text evidence="12">The sequence shown here is derived from an EMBL/GenBank/DDBJ whole genome shotgun (WGS) entry which is preliminary data.</text>
</comment>
<evidence type="ECO:0000256" key="7">
    <source>
        <dbReference type="ARBA" id="ARBA00022840"/>
    </source>
</evidence>
<evidence type="ECO:0000256" key="3">
    <source>
        <dbReference type="ARBA" id="ARBA00022553"/>
    </source>
</evidence>
<dbReference type="Gene3D" id="3.30.565.10">
    <property type="entry name" value="Histidine kinase-like ATPase, C-terminal domain"/>
    <property type="match status" value="1"/>
</dbReference>
<evidence type="ECO:0000313" key="12">
    <source>
        <dbReference type="EMBL" id="POQ98453.1"/>
    </source>
</evidence>
<evidence type="ECO:0000256" key="2">
    <source>
        <dbReference type="ARBA" id="ARBA00012438"/>
    </source>
</evidence>
<dbReference type="InterPro" id="IPR013655">
    <property type="entry name" value="PAS_fold_3"/>
</dbReference>
<dbReference type="InterPro" id="IPR036890">
    <property type="entry name" value="HATPase_C_sf"/>
</dbReference>
<keyword evidence="4" id="KW-0808">Transferase</keyword>
<keyword evidence="9" id="KW-1133">Transmembrane helix</keyword>
<dbReference type="RefSeq" id="WP_103681054.1">
    <property type="nucleotide sequence ID" value="NZ_LPWH01000122.1"/>
</dbReference>
<keyword evidence="9" id="KW-0812">Transmembrane</keyword>
<dbReference type="EMBL" id="LPWH01000122">
    <property type="protein sequence ID" value="POQ98453.1"/>
    <property type="molecule type" value="Genomic_DNA"/>
</dbReference>
<sequence>MATWRGTLKSRTPALQKQPVLILGLLVLLGTWFITFWVVRKDYQLERGRGEEYTRNLATVLEKHASGTFSQIESSLLLLRENWEGGISPEEMSNLLQIFVASRSSLFNLISVIDASGQVVATNQPDFDPTFSGDRPFFLHHRESPWRGPLLGEPTLGRLTGKWYLPVSLRLEDREGKFSGVLLASVNPFYFSGLFQELQMDRGTLIYLFDRQGTVYTGLKDGHELDLARGITSFPDSTGHEVSDKGTFSGVAVSGFDQVRRIQHHRPLRNRDIHVAVETDFSFWMQRVSLRRSYYLIMQIIFSAAVILGIAHLRQLLASREAASRELDRFFSSAIDLLCIATSQGTLLRVNREWEKTLGYPLKEIENTPFLSFVHPDDLPETLRMLEELKSRGRVENFINRYRRKDGQYRYIEWRTRPHGDLLYAAARDITDRIRTEQRLRAAEEELRQQLTEKETLLGELNHRVKNNLSVVAGLLNLQAEEIESPEEAVNALVKSRDRIMAMSMVHQMLYSTRDCSSISLAEYIREISHHLAHAHGHRRISLEFDLEELFAGVETAIPLGIILNELITNAFKHAFPDPREEATLRMTLSQHPAFMRLTVCDNGSGFQDAPSEGTSLGMTLVRMLVKQIGGTLTIRNTRGCFFQIDVPEGGSRRS</sequence>
<keyword evidence="6" id="KW-0418">Kinase</keyword>
<feature type="domain" description="Histidine kinase" evidence="10">
    <location>
        <begin position="460"/>
        <end position="651"/>
    </location>
</feature>
<dbReference type="InterPro" id="IPR000014">
    <property type="entry name" value="PAS"/>
</dbReference>
<feature type="domain" description="PAS" evidence="11">
    <location>
        <begin position="323"/>
        <end position="393"/>
    </location>
</feature>
<evidence type="ECO:0000259" key="11">
    <source>
        <dbReference type="PROSITE" id="PS50112"/>
    </source>
</evidence>
<dbReference type="InterPro" id="IPR005467">
    <property type="entry name" value="His_kinase_dom"/>
</dbReference>
<evidence type="ECO:0000259" key="10">
    <source>
        <dbReference type="PROSITE" id="PS50109"/>
    </source>
</evidence>
<evidence type="ECO:0000256" key="5">
    <source>
        <dbReference type="ARBA" id="ARBA00022741"/>
    </source>
</evidence>
<dbReference type="InterPro" id="IPR035965">
    <property type="entry name" value="PAS-like_dom_sf"/>
</dbReference>
<feature type="transmembrane region" description="Helical" evidence="9">
    <location>
        <begin position="20"/>
        <end position="39"/>
    </location>
</feature>
<dbReference type="PANTHER" id="PTHR43065">
    <property type="entry name" value="SENSOR HISTIDINE KINASE"/>
    <property type="match status" value="1"/>
</dbReference>
<feature type="coiled-coil region" evidence="8">
    <location>
        <begin position="433"/>
        <end position="464"/>
    </location>
</feature>
<dbReference type="SUPFAM" id="SSF55874">
    <property type="entry name" value="ATPase domain of HSP90 chaperone/DNA topoisomerase II/histidine kinase"/>
    <property type="match status" value="1"/>
</dbReference>